<feature type="compositionally biased region" description="Basic and acidic residues" evidence="1">
    <location>
        <begin position="8"/>
        <end position="21"/>
    </location>
</feature>
<evidence type="ECO:0000313" key="3">
    <source>
        <dbReference type="Proteomes" id="UP000321110"/>
    </source>
</evidence>
<reference evidence="2 3" key="1">
    <citation type="submission" date="2018-09" db="EMBL/GenBank/DDBJ databases">
        <title>Metagenome Assembled Genomes from an Advanced Water Purification Facility.</title>
        <authorList>
            <person name="Stamps B.W."/>
            <person name="Spear J.R."/>
        </authorList>
    </citation>
    <scope>NUCLEOTIDE SEQUENCE [LARGE SCALE GENOMIC DNA]</scope>
    <source>
        <strain evidence="2">Bin_52_1</strain>
    </source>
</reference>
<dbReference type="AlphaFoldDB" id="A0A5C7VQR8"/>
<feature type="compositionally biased region" description="Basic and acidic residues" evidence="1">
    <location>
        <begin position="93"/>
        <end position="103"/>
    </location>
</feature>
<protein>
    <submittedName>
        <fullName evidence="2">Uncharacterized protein</fullName>
    </submittedName>
</protein>
<gene>
    <name evidence="2" type="ORF">E6Q69_16995</name>
</gene>
<accession>A0A5C7VQR8</accession>
<organism evidence="2 3">
    <name type="scientific">Aquipseudomonas alcaligenes</name>
    <name type="common">Pseudomonas alcaligenes</name>
    <dbReference type="NCBI Taxonomy" id="43263"/>
    <lineage>
        <taxon>Bacteria</taxon>
        <taxon>Pseudomonadati</taxon>
        <taxon>Pseudomonadota</taxon>
        <taxon>Gammaproteobacteria</taxon>
        <taxon>Pseudomonadales</taxon>
        <taxon>Pseudomonadaceae</taxon>
        <taxon>Aquipseudomonas</taxon>
    </lineage>
</organism>
<feature type="region of interest" description="Disordered" evidence="1">
    <location>
        <begin position="1"/>
        <end position="57"/>
    </location>
</feature>
<name>A0A5C7VQR8_AQUAC</name>
<comment type="caution">
    <text evidence="2">The sequence shown here is derived from an EMBL/GenBank/DDBJ whole genome shotgun (WGS) entry which is preliminary data.</text>
</comment>
<feature type="region of interest" description="Disordered" evidence="1">
    <location>
        <begin position="71"/>
        <end position="103"/>
    </location>
</feature>
<dbReference type="Proteomes" id="UP000321110">
    <property type="component" value="Unassembled WGS sequence"/>
</dbReference>
<feature type="compositionally biased region" description="Polar residues" evidence="1">
    <location>
        <begin position="33"/>
        <end position="45"/>
    </location>
</feature>
<dbReference type="EMBL" id="SSFO01000286">
    <property type="protein sequence ID" value="TXI28086.1"/>
    <property type="molecule type" value="Genomic_DNA"/>
</dbReference>
<sequence length="146" mass="16137">MQSNVMPARDRRGHSLPDSHPFKNALIEFASKPQASSTQPSQLQSEKPETEEDGIRAEALRRSKVRLMSLLRPTPIKDAPPSHSSTPGATWKESSESLRHDAPKTIEVIVPEDGVFEAMLSIPLEKLLAAFPPESPSIHKAEEPDR</sequence>
<evidence type="ECO:0000256" key="1">
    <source>
        <dbReference type="SAM" id="MobiDB-lite"/>
    </source>
</evidence>
<proteinExistence type="predicted"/>
<evidence type="ECO:0000313" key="2">
    <source>
        <dbReference type="EMBL" id="TXI28086.1"/>
    </source>
</evidence>